<reference evidence="1 2" key="1">
    <citation type="journal article" date="2013" name="Genome Announc.">
        <title>Genome Sequence of Novosphingobium lindaniclasticum LE124T, Isolated from a Hexachlorocyclohexane Dumpsite.</title>
        <authorList>
            <person name="Saxena A."/>
            <person name="Nayyar N."/>
            <person name="Sangwan N."/>
            <person name="Kumari R."/>
            <person name="Khurana J.P."/>
            <person name="Lal R."/>
        </authorList>
    </citation>
    <scope>NUCLEOTIDE SEQUENCE [LARGE SCALE GENOMIC DNA]</scope>
    <source>
        <strain evidence="1 2">LE124</strain>
    </source>
</reference>
<organism evidence="1 2">
    <name type="scientific">Novosphingobium lindaniclasticum LE124</name>
    <dbReference type="NCBI Taxonomy" id="1096930"/>
    <lineage>
        <taxon>Bacteria</taxon>
        <taxon>Pseudomonadati</taxon>
        <taxon>Pseudomonadota</taxon>
        <taxon>Alphaproteobacteria</taxon>
        <taxon>Sphingomonadales</taxon>
        <taxon>Sphingomonadaceae</taxon>
        <taxon>Novosphingobium</taxon>
    </lineage>
</organism>
<sequence>MTYAGDTGPSPAVTVWAKGSDILVSEIMALDALLEEIRARRKDASPAMLGGMERHLSAHHLTPEAVGDIAAKAGAGRVVLTHFAVPPGPLAPYEPGLRAAIGAGYSGAVDLARDLQSFDVGCRA</sequence>
<dbReference type="InterPro" id="IPR036866">
    <property type="entry name" value="RibonucZ/Hydroxyglut_hydro"/>
</dbReference>
<comment type="caution">
    <text evidence="1">The sequence shown here is derived from an EMBL/GenBank/DDBJ whole genome shotgun (WGS) entry which is preliminary data.</text>
</comment>
<accession>T0HQP7</accession>
<name>T0HQP7_9SPHN</name>
<evidence type="ECO:0000313" key="1">
    <source>
        <dbReference type="EMBL" id="EQB15377.1"/>
    </source>
</evidence>
<proteinExistence type="predicted"/>
<dbReference type="PANTHER" id="PTHR46018">
    <property type="entry name" value="ZINC PHOSPHODIESTERASE ELAC PROTEIN 1"/>
    <property type="match status" value="1"/>
</dbReference>
<dbReference type="SUPFAM" id="SSF56281">
    <property type="entry name" value="Metallo-hydrolase/oxidoreductase"/>
    <property type="match status" value="1"/>
</dbReference>
<dbReference type="PANTHER" id="PTHR46018:SF2">
    <property type="entry name" value="ZINC PHOSPHODIESTERASE ELAC PROTEIN 1"/>
    <property type="match status" value="1"/>
</dbReference>
<dbReference type="GO" id="GO:0042781">
    <property type="term" value="F:3'-tRNA processing endoribonuclease activity"/>
    <property type="evidence" value="ECO:0007669"/>
    <property type="project" value="TreeGrafter"/>
</dbReference>
<dbReference type="eggNOG" id="COG1234">
    <property type="taxonomic scope" value="Bacteria"/>
</dbReference>
<dbReference type="AlphaFoldDB" id="T0HQP7"/>
<dbReference type="RefSeq" id="WP_021234270.1">
    <property type="nucleotide sequence ID" value="NZ_ATHL01000076.1"/>
</dbReference>
<dbReference type="Gene3D" id="3.60.15.10">
    <property type="entry name" value="Ribonuclease Z/Hydroxyacylglutathione hydrolase-like"/>
    <property type="match status" value="1"/>
</dbReference>
<evidence type="ECO:0008006" key="3">
    <source>
        <dbReference type="Google" id="ProtNLM"/>
    </source>
</evidence>
<dbReference type="PATRIC" id="fig|1096930.3.peg.2418"/>
<keyword evidence="2" id="KW-1185">Reference proteome</keyword>
<gene>
    <name evidence="1" type="ORF">L284_12120</name>
</gene>
<protein>
    <recommendedName>
        <fullName evidence="3">Metallo-beta-lactamase domain-containing protein</fullName>
    </recommendedName>
</protein>
<evidence type="ECO:0000313" key="2">
    <source>
        <dbReference type="Proteomes" id="UP000015527"/>
    </source>
</evidence>
<dbReference type="EMBL" id="ATHL01000076">
    <property type="protein sequence ID" value="EQB15377.1"/>
    <property type="molecule type" value="Genomic_DNA"/>
</dbReference>
<dbReference type="Proteomes" id="UP000015527">
    <property type="component" value="Unassembled WGS sequence"/>
</dbReference>